<dbReference type="Gene3D" id="2.60.40.1080">
    <property type="match status" value="2"/>
</dbReference>
<dbReference type="SUPFAM" id="SSF49373">
    <property type="entry name" value="Invasin/intimin cell-adhesion fragments"/>
    <property type="match status" value="2"/>
</dbReference>
<dbReference type="InterPro" id="IPR007110">
    <property type="entry name" value="Ig-like_dom"/>
</dbReference>
<dbReference type="InterPro" id="IPR001258">
    <property type="entry name" value="NHL_repeat"/>
</dbReference>
<protein>
    <submittedName>
        <fullName evidence="5">Gliding motility-associated C-terminal domain-containing protein</fullName>
    </submittedName>
</protein>
<dbReference type="PROSITE" id="PS51125">
    <property type="entry name" value="NHL"/>
    <property type="match status" value="1"/>
</dbReference>
<dbReference type="Gene3D" id="2.120.10.30">
    <property type="entry name" value="TolB, C-terminal domain"/>
    <property type="match status" value="3"/>
</dbReference>
<sequence length="861" mass="89221">MHNKALRLIIFFCSYLNFFAASAQAPAVRYAAKYTITERRKAVNSNVTVNAVITSVLPPSISYQTPQQYVINATITPLVPSNTGGTVPAAIYGQSSDYLGGIATATGVTVDAAGNVYVADWGTNQIIKITPAGQRSVFAGSGGRGRQDGQGVASSFNTPDALATDAAGNIYVSDQANNLIRMITPGGLVSTLAGSGNAGAADGKGAAASFDNPRGLTIDANGDIYVADQANNVVRKITPDGTVSTIAATFSTPTGVDIDADGNLYISDSSNGAIRKISKAGVVSTLATGLTFPRELRVDGTGNVYVSDQDEGRIKRISPAGVVTVIAGNGAGSGANFFSSPIGLMLDGKGNLFVAAGGYGKKVVISGYTIDKALPPGMSFDVKTGIITGKPTSLWPQTVYTINAYNGGGSSTTTLSIEVLLTAPLKQSIITLPKQDPNLDANNNYNPNGTSTNNETPITYTSSNPAVAVPTANGLIHLVGPGVSTITANQAGNANYYPASPVSQQLTVVEYLYVDMLPINPKTICDGDFNTETSSSNSTIPVTYTSSNPAVATISPAGAIHIVGVGTTSITISQNANPPLYVSATPVSRTLTVSMPQLPTINISATYQSPCAGDAITFAANAQNKGAKPNYQWQVNSINAGNNSDRFVISTLKKDDIVTCTIINTDDNCVAGYPVVSNPITVDVIIPQTPSVSIVPSANSVLAGTAITFTATVSGAIGTVNYQWYNNGELAGDNSPVFESNSFANGDVVTCTAIPVAACSTPAHSLPVTVIVVQKVSAPNMFTPNGDGTNDVWNISGIASYPKCIVNIYNRYGSPVFQSRGYRSAWNGTANGGLLPASTYYYVINLGFKNQTVTGYVTILR</sequence>
<evidence type="ECO:0000259" key="4">
    <source>
        <dbReference type="PROSITE" id="PS50835"/>
    </source>
</evidence>
<comment type="caution">
    <text evidence="5">The sequence shown here is derived from an EMBL/GenBank/DDBJ whole genome shotgun (WGS) entry which is preliminary data.</text>
</comment>
<dbReference type="SUPFAM" id="SSF48726">
    <property type="entry name" value="Immunoglobulin"/>
    <property type="match status" value="1"/>
</dbReference>
<dbReference type="EMBL" id="JACWMY010000019">
    <property type="protein sequence ID" value="MBD1367388.1"/>
    <property type="molecule type" value="Genomic_DNA"/>
</dbReference>
<accession>A0ABR7WYM7</accession>
<evidence type="ECO:0000313" key="5">
    <source>
        <dbReference type="EMBL" id="MBD1367388.1"/>
    </source>
</evidence>
<dbReference type="InterPro" id="IPR008964">
    <property type="entry name" value="Invasin/intimin_cell_adhesion"/>
</dbReference>
<dbReference type="Pfam" id="PF13585">
    <property type="entry name" value="CHU_C"/>
    <property type="match status" value="1"/>
</dbReference>
<feature type="signal peptide" evidence="3">
    <location>
        <begin position="1"/>
        <end position="23"/>
    </location>
</feature>
<dbReference type="NCBIfam" id="TIGR04131">
    <property type="entry name" value="Bac_Flav_CTERM"/>
    <property type="match status" value="1"/>
</dbReference>
<dbReference type="Pfam" id="PF01436">
    <property type="entry name" value="NHL"/>
    <property type="match status" value="1"/>
</dbReference>
<feature type="repeat" description="NHL" evidence="2">
    <location>
        <begin position="204"/>
        <end position="240"/>
    </location>
</feature>
<dbReference type="Proteomes" id="UP000606600">
    <property type="component" value="Unassembled WGS sequence"/>
</dbReference>
<feature type="chain" id="PRO_5045321371" evidence="3">
    <location>
        <begin position="24"/>
        <end position="861"/>
    </location>
</feature>
<evidence type="ECO:0000313" key="6">
    <source>
        <dbReference type="Proteomes" id="UP000606600"/>
    </source>
</evidence>
<dbReference type="InterPro" id="IPR036179">
    <property type="entry name" value="Ig-like_dom_sf"/>
</dbReference>
<dbReference type="PANTHER" id="PTHR13833:SF71">
    <property type="entry name" value="NHL DOMAIN-CONTAINING PROTEIN"/>
    <property type="match status" value="1"/>
</dbReference>
<dbReference type="PANTHER" id="PTHR13833">
    <property type="match status" value="1"/>
</dbReference>
<dbReference type="RefSeq" id="WP_191192019.1">
    <property type="nucleotide sequence ID" value="NZ_JACWMY010000019.1"/>
</dbReference>
<dbReference type="InterPro" id="IPR011042">
    <property type="entry name" value="6-blade_b-propeller_TolB-like"/>
</dbReference>
<proteinExistence type="predicted"/>
<evidence type="ECO:0000256" key="1">
    <source>
        <dbReference type="ARBA" id="ARBA00022737"/>
    </source>
</evidence>
<dbReference type="Gene3D" id="2.60.40.10">
    <property type="entry name" value="Immunoglobulins"/>
    <property type="match status" value="3"/>
</dbReference>
<dbReference type="PROSITE" id="PS50835">
    <property type="entry name" value="IG_LIKE"/>
    <property type="match status" value="1"/>
</dbReference>
<keyword evidence="6" id="KW-1185">Reference proteome</keyword>
<dbReference type="InterPro" id="IPR013783">
    <property type="entry name" value="Ig-like_fold"/>
</dbReference>
<keyword evidence="1" id="KW-0677">Repeat</keyword>
<dbReference type="SUPFAM" id="SSF63829">
    <property type="entry name" value="Calcium-dependent phosphotriesterase"/>
    <property type="match status" value="1"/>
</dbReference>
<feature type="domain" description="Ig-like" evidence="4">
    <location>
        <begin position="690"/>
        <end position="769"/>
    </location>
</feature>
<name>A0ABR7WYM7_9SPHI</name>
<organism evidence="5 6">
    <name type="scientific">Mucilaginibacter pankratovii</name>
    <dbReference type="NCBI Taxonomy" id="2772110"/>
    <lineage>
        <taxon>Bacteria</taxon>
        <taxon>Pseudomonadati</taxon>
        <taxon>Bacteroidota</taxon>
        <taxon>Sphingobacteriia</taxon>
        <taxon>Sphingobacteriales</taxon>
        <taxon>Sphingobacteriaceae</taxon>
        <taxon>Mucilaginibacter</taxon>
    </lineage>
</organism>
<reference evidence="5 6" key="1">
    <citation type="submission" date="2020-09" db="EMBL/GenBank/DDBJ databases">
        <title>Novel species of Mucilaginibacter isolated from a glacier on the Tibetan Plateau.</title>
        <authorList>
            <person name="Liu Q."/>
            <person name="Xin Y.-H."/>
        </authorList>
    </citation>
    <scope>NUCLEOTIDE SEQUENCE [LARGE SCALE GENOMIC DNA]</scope>
    <source>
        <strain evidence="5 6">ZT4R22</strain>
    </source>
</reference>
<evidence type="ECO:0000256" key="2">
    <source>
        <dbReference type="PROSITE-ProRule" id="PRU00504"/>
    </source>
</evidence>
<gene>
    <name evidence="5" type="ORF">IDJ77_26490</name>
</gene>
<dbReference type="Pfam" id="PF05345">
    <property type="entry name" value="He_PIG"/>
    <property type="match status" value="1"/>
</dbReference>
<evidence type="ECO:0000256" key="3">
    <source>
        <dbReference type="SAM" id="SignalP"/>
    </source>
</evidence>
<dbReference type="InterPro" id="IPR026341">
    <property type="entry name" value="T9SS_type_B"/>
</dbReference>
<keyword evidence="3" id="KW-0732">Signal</keyword>